<name>A0A9J6A591_SOLCO</name>
<evidence type="ECO:0000313" key="3">
    <source>
        <dbReference type="Proteomes" id="UP000824120"/>
    </source>
</evidence>
<dbReference type="AlphaFoldDB" id="A0A9J6A591"/>
<comment type="caution">
    <text evidence="2">The sequence shown here is derived from an EMBL/GenBank/DDBJ whole genome shotgun (WGS) entry which is preliminary data.</text>
</comment>
<feature type="region of interest" description="Disordered" evidence="1">
    <location>
        <begin position="1"/>
        <end position="21"/>
    </location>
</feature>
<proteinExistence type="predicted"/>
<evidence type="ECO:0000256" key="1">
    <source>
        <dbReference type="SAM" id="MobiDB-lite"/>
    </source>
</evidence>
<protein>
    <submittedName>
        <fullName evidence="2">Uncharacterized protein</fullName>
    </submittedName>
</protein>
<organism evidence="2 3">
    <name type="scientific">Solanum commersonii</name>
    <name type="common">Commerson's wild potato</name>
    <name type="synonym">Commerson's nightshade</name>
    <dbReference type="NCBI Taxonomy" id="4109"/>
    <lineage>
        <taxon>Eukaryota</taxon>
        <taxon>Viridiplantae</taxon>
        <taxon>Streptophyta</taxon>
        <taxon>Embryophyta</taxon>
        <taxon>Tracheophyta</taxon>
        <taxon>Spermatophyta</taxon>
        <taxon>Magnoliopsida</taxon>
        <taxon>eudicotyledons</taxon>
        <taxon>Gunneridae</taxon>
        <taxon>Pentapetalae</taxon>
        <taxon>asterids</taxon>
        <taxon>lamiids</taxon>
        <taxon>Solanales</taxon>
        <taxon>Solanaceae</taxon>
        <taxon>Solanoideae</taxon>
        <taxon>Solaneae</taxon>
        <taxon>Solanum</taxon>
    </lineage>
</organism>
<dbReference type="EMBL" id="JACXVP010000002">
    <property type="protein sequence ID" value="KAG5619538.1"/>
    <property type="molecule type" value="Genomic_DNA"/>
</dbReference>
<gene>
    <name evidence="2" type="ORF">H5410_004756</name>
</gene>
<dbReference type="Proteomes" id="UP000824120">
    <property type="component" value="Chromosome 2"/>
</dbReference>
<accession>A0A9J6A591</accession>
<sequence>MPRIAGSHEESSTSEDLKALQQEDYMTSEDECALCHVKRKKKKKIYSQFKEMSLNVIDNDKILDLLQDIKN</sequence>
<keyword evidence="3" id="KW-1185">Reference proteome</keyword>
<feature type="compositionally biased region" description="Basic and acidic residues" evidence="1">
    <location>
        <begin position="1"/>
        <end position="18"/>
    </location>
</feature>
<reference evidence="2 3" key="1">
    <citation type="submission" date="2020-09" db="EMBL/GenBank/DDBJ databases">
        <title>De no assembly of potato wild relative species, Solanum commersonii.</title>
        <authorList>
            <person name="Cho K."/>
        </authorList>
    </citation>
    <scope>NUCLEOTIDE SEQUENCE [LARGE SCALE GENOMIC DNA]</scope>
    <source>
        <strain evidence="2">LZ3.2</strain>
        <tissue evidence="2">Leaf</tissue>
    </source>
</reference>
<evidence type="ECO:0000313" key="2">
    <source>
        <dbReference type="EMBL" id="KAG5619538.1"/>
    </source>
</evidence>